<organism evidence="2 3">
    <name type="scientific">Burkholderia cepacia</name>
    <name type="common">Pseudomonas cepacia</name>
    <dbReference type="NCBI Taxonomy" id="292"/>
    <lineage>
        <taxon>Bacteria</taxon>
        <taxon>Pseudomonadati</taxon>
        <taxon>Pseudomonadota</taxon>
        <taxon>Betaproteobacteria</taxon>
        <taxon>Burkholderiales</taxon>
        <taxon>Burkholderiaceae</taxon>
        <taxon>Burkholderia</taxon>
        <taxon>Burkholderia cepacia complex</taxon>
    </lineage>
</organism>
<comment type="caution">
    <text evidence="2">The sequence shown here is derived from an EMBL/GenBank/DDBJ whole genome shotgun (WGS) entry which is preliminary data.</text>
</comment>
<sequence length="167" mass="18593">MTENSIEAFFFKRQQQLTMQVHLYALVDGLLYANTTNGAAPRRSRSAIAVFDGTQDASLADAGPWLFPYEAAASNIRRTLSTMASSSTGVSWLISAYPIESLADELRSRLDVRLPDGSTALLRFYDARIMADMASLMEFTQRMQFFVSTFDWLVEVNGTLKGVHPHA</sequence>
<proteinExistence type="predicted"/>
<protein>
    <recommendedName>
        <fullName evidence="1">DUF4123 domain-containing protein</fullName>
    </recommendedName>
</protein>
<feature type="domain" description="DUF4123" evidence="1">
    <location>
        <begin position="23"/>
        <end position="142"/>
    </location>
</feature>
<dbReference type="AlphaFoldDB" id="A0A0J5WNZ9"/>
<name>A0A0J5WNZ9_BURCE</name>
<dbReference type="PATRIC" id="fig|292.27.peg.3229"/>
<gene>
    <name evidence="2" type="ORF">VL15_16270</name>
</gene>
<dbReference type="EMBL" id="LDWR01000027">
    <property type="protein sequence ID" value="KML56369.1"/>
    <property type="molecule type" value="Genomic_DNA"/>
</dbReference>
<dbReference type="Proteomes" id="UP000036338">
    <property type="component" value="Unassembled WGS sequence"/>
</dbReference>
<dbReference type="RefSeq" id="WP_048246778.1">
    <property type="nucleotide sequence ID" value="NZ_LDWR01000027.1"/>
</dbReference>
<evidence type="ECO:0000313" key="2">
    <source>
        <dbReference type="EMBL" id="KML56369.1"/>
    </source>
</evidence>
<dbReference type="Pfam" id="PF13503">
    <property type="entry name" value="DUF4123"/>
    <property type="match status" value="1"/>
</dbReference>
<evidence type="ECO:0000259" key="1">
    <source>
        <dbReference type="Pfam" id="PF13503"/>
    </source>
</evidence>
<dbReference type="InterPro" id="IPR025391">
    <property type="entry name" value="DUF4123"/>
</dbReference>
<evidence type="ECO:0000313" key="3">
    <source>
        <dbReference type="Proteomes" id="UP000036338"/>
    </source>
</evidence>
<reference evidence="2 3" key="1">
    <citation type="submission" date="2015-05" db="EMBL/GenBank/DDBJ databases">
        <title>Draft genome of Burkholderia cepacia LK29.</title>
        <authorList>
            <person name="Chan X.Y."/>
        </authorList>
    </citation>
    <scope>NUCLEOTIDE SEQUENCE [LARGE SCALE GENOMIC DNA]</scope>
    <source>
        <strain evidence="2 3">LK29</strain>
    </source>
</reference>
<accession>A0A0J5WNZ9</accession>